<keyword evidence="1 2" id="KW-0732">Signal</keyword>
<organism evidence="4 5">
    <name type="scientific">Comamonas jiangduensis</name>
    <dbReference type="NCBI Taxonomy" id="1194168"/>
    <lineage>
        <taxon>Bacteria</taxon>
        <taxon>Pseudomonadati</taxon>
        <taxon>Pseudomonadota</taxon>
        <taxon>Betaproteobacteria</taxon>
        <taxon>Burkholderiales</taxon>
        <taxon>Comamonadaceae</taxon>
        <taxon>Comamonas</taxon>
    </lineage>
</organism>
<dbReference type="PANTHER" id="PTHR30290">
    <property type="entry name" value="PERIPLASMIC BINDING COMPONENT OF ABC TRANSPORTER"/>
    <property type="match status" value="1"/>
</dbReference>
<keyword evidence="5" id="KW-1185">Reference proteome</keyword>
<dbReference type="PIRSF" id="PIRSF002741">
    <property type="entry name" value="MppA"/>
    <property type="match status" value="1"/>
</dbReference>
<evidence type="ECO:0000256" key="1">
    <source>
        <dbReference type="ARBA" id="ARBA00022729"/>
    </source>
</evidence>
<dbReference type="Gene3D" id="3.40.190.10">
    <property type="entry name" value="Periplasmic binding protein-like II"/>
    <property type="match status" value="1"/>
</dbReference>
<evidence type="ECO:0000256" key="2">
    <source>
        <dbReference type="SAM" id="SignalP"/>
    </source>
</evidence>
<dbReference type="InterPro" id="IPR000914">
    <property type="entry name" value="SBP_5_dom"/>
</dbReference>
<dbReference type="PANTHER" id="PTHR30290:SF64">
    <property type="entry name" value="ABC TRANSPORTER PERIPLASMIC BINDING PROTEIN"/>
    <property type="match status" value="1"/>
</dbReference>
<evidence type="ECO:0000313" key="5">
    <source>
        <dbReference type="Proteomes" id="UP001567350"/>
    </source>
</evidence>
<protein>
    <submittedName>
        <fullName evidence="4">Extracellular solute-binding protein</fullName>
    </submittedName>
</protein>
<dbReference type="CDD" id="cd08497">
    <property type="entry name" value="MbnE-like"/>
    <property type="match status" value="1"/>
</dbReference>
<reference evidence="4 5" key="1">
    <citation type="submission" date="2024-08" db="EMBL/GenBank/DDBJ databases">
        <authorList>
            <person name="Feng Z."/>
            <person name="Ronholm J."/>
        </authorList>
    </citation>
    <scope>NUCLEOTIDE SEQUENCE [LARGE SCALE GENOMIC DNA]</scope>
    <source>
        <strain evidence="4 5">4-AB0-8</strain>
    </source>
</reference>
<evidence type="ECO:0000313" key="4">
    <source>
        <dbReference type="EMBL" id="MEZ2740721.1"/>
    </source>
</evidence>
<feature type="signal peptide" evidence="2">
    <location>
        <begin position="1"/>
        <end position="21"/>
    </location>
</feature>
<dbReference type="Pfam" id="PF00496">
    <property type="entry name" value="SBP_bac_5"/>
    <property type="match status" value="1"/>
</dbReference>
<dbReference type="InterPro" id="IPR039424">
    <property type="entry name" value="SBP_5"/>
</dbReference>
<dbReference type="SUPFAM" id="SSF53850">
    <property type="entry name" value="Periplasmic binding protein-like II"/>
    <property type="match status" value="1"/>
</dbReference>
<gene>
    <name evidence="4" type="ORF">ACBP88_14925</name>
</gene>
<dbReference type="Gene3D" id="3.10.105.10">
    <property type="entry name" value="Dipeptide-binding Protein, Domain 3"/>
    <property type="match status" value="1"/>
</dbReference>
<evidence type="ECO:0000259" key="3">
    <source>
        <dbReference type="Pfam" id="PF00496"/>
    </source>
</evidence>
<dbReference type="RefSeq" id="WP_370893783.1">
    <property type="nucleotide sequence ID" value="NZ_JBGJLR010000020.1"/>
</dbReference>
<comment type="caution">
    <text evidence="4">The sequence shown here is derived from an EMBL/GenBank/DDBJ whole genome shotgun (WGS) entry which is preliminary data.</text>
</comment>
<dbReference type="EMBL" id="JBGJLR010000020">
    <property type="protein sequence ID" value="MEZ2740721.1"/>
    <property type="molecule type" value="Genomic_DNA"/>
</dbReference>
<dbReference type="InterPro" id="IPR030678">
    <property type="entry name" value="Peptide/Ni-bd"/>
</dbReference>
<proteinExistence type="predicted"/>
<name>A0ABV4IFU6_9BURK</name>
<dbReference type="Proteomes" id="UP001567350">
    <property type="component" value="Unassembled WGS sequence"/>
</dbReference>
<accession>A0ABV4IFU6</accession>
<sequence length="615" mass="68359">MRFWKFCFLLAGASTVTPTWADHAYALWGQPKYAQNFAHFDYVNPQAPKGGELRLVSNLRTSTFDKYNHFTIKGSAPAYLSNLMFDTLLTGSMDETATGYGLLAEDVTVAADGLSATFRIRPQARFHDGKPVLAHDVKHSYETLVGPHTSPGYKTMLAEVAACEVLNDRTVRFTFRSPNRELPLTVGGLPIFSRDWGAGKPFNEVVMDTPIGSGPYKIGPVRFGKDITYVRDAHYWARDLPVRRGTGNFDRISVKIYKDNTAKLEALKAGEFDLMRFFSAGDWARRVDGRKFRTGELVKGEFAHKLPTGFQSYVLNTRRPFLQDVRVREALGLALDYEWMNRQMFYGAYQRVNGIFGNTVCQTTGSPSPQELALMQPFGDVLPPAAFGPMTAPPRTDGDSSLRDNLRKAQGLLAAAGWTVQGGVLRNSDGQALVLEYMDSGEGGQRTVAPWQRNLQKLGIELKYRAVDFALYQQRLQKFDFDITSIAYQGTNNPGQEFADLFGSAAADQEDSGNFPGVKSKAVDAFVHAMVSAKTQEQLLPACHALERAIAHGHYLIPQWSANTHRMAYNQWRLEHPAVIPPYSSGEGWVIDTWWARMPPLTADTAAAALRKGGQ</sequence>
<feature type="domain" description="Solute-binding protein family 5" evidence="3">
    <location>
        <begin position="101"/>
        <end position="507"/>
    </location>
</feature>
<feature type="chain" id="PRO_5046436731" evidence="2">
    <location>
        <begin position="22"/>
        <end position="615"/>
    </location>
</feature>